<keyword evidence="3" id="KW-0620">Polyamine biosynthesis</keyword>
<evidence type="ECO:0000256" key="2">
    <source>
        <dbReference type="ARBA" id="ARBA00022679"/>
    </source>
</evidence>
<dbReference type="GO" id="GO:0006597">
    <property type="term" value="P:spermine biosynthetic process"/>
    <property type="evidence" value="ECO:0007669"/>
    <property type="project" value="InterPro"/>
</dbReference>
<dbReference type="GO" id="GO:0016768">
    <property type="term" value="F:spermine synthase activity"/>
    <property type="evidence" value="ECO:0007669"/>
    <property type="project" value="InterPro"/>
</dbReference>
<dbReference type="Gene3D" id="2.30.140.10">
    <property type="entry name" value="Spermidine synthase, tetramerisation domain"/>
    <property type="match status" value="1"/>
</dbReference>
<accession>A0A8T0EKC1</accession>
<dbReference type="PROSITE" id="PS51006">
    <property type="entry name" value="PABS_2"/>
    <property type="match status" value="1"/>
</dbReference>
<dbReference type="Proteomes" id="UP000807504">
    <property type="component" value="Unassembled WGS sequence"/>
</dbReference>
<keyword evidence="6" id="KW-1185">Reference proteome</keyword>
<dbReference type="InterPro" id="IPR037163">
    <property type="entry name" value="Spermidine_synt_N_sf"/>
</dbReference>
<feature type="active site" description="Proton acceptor" evidence="3">
    <location>
        <position position="258"/>
    </location>
</feature>
<proteinExistence type="inferred from homology"/>
<dbReference type="PANTHER" id="PTHR46315">
    <property type="entry name" value="SPERMINE SYNTHASE"/>
    <property type="match status" value="1"/>
</dbReference>
<gene>
    <name evidence="5" type="ORF">HNY73_015839</name>
</gene>
<name>A0A8T0EKC1_ARGBR</name>
<dbReference type="InterPro" id="IPR035246">
    <property type="entry name" value="Spermidine_synt_N"/>
</dbReference>
<evidence type="ECO:0000313" key="6">
    <source>
        <dbReference type="Proteomes" id="UP000807504"/>
    </source>
</evidence>
<dbReference type="Pfam" id="PF17284">
    <property type="entry name" value="Spermine_synt_N"/>
    <property type="match status" value="1"/>
</dbReference>
<evidence type="ECO:0000259" key="4">
    <source>
        <dbReference type="PROSITE" id="PS51006"/>
    </source>
</evidence>
<evidence type="ECO:0000313" key="5">
    <source>
        <dbReference type="EMBL" id="KAF8773156.1"/>
    </source>
</evidence>
<reference evidence="5" key="2">
    <citation type="submission" date="2020-06" db="EMBL/GenBank/DDBJ databases">
        <authorList>
            <person name="Sheffer M."/>
        </authorList>
    </citation>
    <scope>NUCLEOTIDE SEQUENCE</scope>
</reference>
<feature type="domain" description="PABS" evidence="4">
    <location>
        <begin position="204"/>
        <end position="344"/>
    </location>
</feature>
<evidence type="ECO:0000256" key="1">
    <source>
        <dbReference type="ARBA" id="ARBA00007867"/>
    </source>
</evidence>
<organism evidence="5 6">
    <name type="scientific">Argiope bruennichi</name>
    <name type="common">Wasp spider</name>
    <name type="synonym">Aranea bruennichi</name>
    <dbReference type="NCBI Taxonomy" id="94029"/>
    <lineage>
        <taxon>Eukaryota</taxon>
        <taxon>Metazoa</taxon>
        <taxon>Ecdysozoa</taxon>
        <taxon>Arthropoda</taxon>
        <taxon>Chelicerata</taxon>
        <taxon>Arachnida</taxon>
        <taxon>Araneae</taxon>
        <taxon>Araneomorphae</taxon>
        <taxon>Entelegynae</taxon>
        <taxon>Araneoidea</taxon>
        <taxon>Araneidae</taxon>
        <taxon>Argiope</taxon>
    </lineage>
</organism>
<keyword evidence="2 3" id="KW-0808">Transferase</keyword>
<dbReference type="EMBL" id="JABXBU010002227">
    <property type="protein sequence ID" value="KAF8773156.1"/>
    <property type="molecule type" value="Genomic_DNA"/>
</dbReference>
<dbReference type="InterPro" id="IPR015576">
    <property type="entry name" value="Spermine_synthase_animal"/>
</dbReference>
<sequence>MREVRTSMIDLQFDTNTLTDPEKRSNIVKNVEDILQSHFVKRKCEAAFGESYVVNFSNEDGSLTCTFKSYPFGLVTLTFEDCLEGDAAFTNPKLEEIRKELHRHFKVKVEKIPIIKRGSAVPLYFTTADERILEYDFNKVVFQDESPYQNIKILHSPTLGNCLILDDLQNLAESDINYTHGVMKYGSISYAGKEVLILGGGDGDQMVIDACRIHLRGCCGDSLDKLEGPNYKVIIDDCLKKLDEYKETGKKFDVIINDLTDIPIATSPQGEMWDFVKKIINKSLVVLRDDGSYLNHALGESCVEALKTYEAMLSTLPVKVTFQRHSAYVPSFMENWVFYEIKKV</sequence>
<dbReference type="AlphaFoldDB" id="A0A8T0EKC1"/>
<comment type="similarity">
    <text evidence="1">Belongs to the spermidine/spermine synthase family.</text>
</comment>
<comment type="caution">
    <text evidence="5">The sequence shown here is derived from an EMBL/GenBank/DDBJ whole genome shotgun (WGS) entry which is preliminary data.</text>
</comment>
<dbReference type="InterPro" id="IPR029063">
    <property type="entry name" value="SAM-dependent_MTases_sf"/>
</dbReference>
<dbReference type="PANTHER" id="PTHR46315:SF1">
    <property type="entry name" value="SPERMINE SYNTHASE"/>
    <property type="match status" value="1"/>
</dbReference>
<evidence type="ECO:0000256" key="3">
    <source>
        <dbReference type="PROSITE-ProRule" id="PRU00354"/>
    </source>
</evidence>
<dbReference type="InterPro" id="IPR030374">
    <property type="entry name" value="PABS"/>
</dbReference>
<dbReference type="SUPFAM" id="SSF53335">
    <property type="entry name" value="S-adenosyl-L-methionine-dependent methyltransferases"/>
    <property type="match status" value="1"/>
</dbReference>
<dbReference type="Gene3D" id="3.40.50.150">
    <property type="entry name" value="Vaccinia Virus protein VP39"/>
    <property type="match status" value="1"/>
</dbReference>
<protein>
    <submittedName>
        <fullName evidence="5">Spermine synthase like protein</fullName>
    </submittedName>
</protein>
<dbReference type="Pfam" id="PF01564">
    <property type="entry name" value="Spermine_synth"/>
    <property type="match status" value="1"/>
</dbReference>
<reference evidence="5" key="1">
    <citation type="journal article" date="2020" name="bioRxiv">
        <title>Chromosome-level reference genome of the European wasp spider Argiope bruennichi: a resource for studies on range expansion and evolutionary adaptation.</title>
        <authorList>
            <person name="Sheffer M.M."/>
            <person name="Hoppe A."/>
            <person name="Krehenwinkel H."/>
            <person name="Uhl G."/>
            <person name="Kuss A.W."/>
            <person name="Jensen L."/>
            <person name="Jensen C."/>
            <person name="Gillespie R.G."/>
            <person name="Hoff K.J."/>
            <person name="Prost S."/>
        </authorList>
    </citation>
    <scope>NUCLEOTIDE SEQUENCE</scope>
</reference>